<dbReference type="GO" id="GO:0005886">
    <property type="term" value="C:plasma membrane"/>
    <property type="evidence" value="ECO:0007669"/>
    <property type="project" value="TreeGrafter"/>
</dbReference>
<dbReference type="AlphaFoldDB" id="A0A0L7LV56"/>
<name>A0A0L7LV56_OPEBR</name>
<comment type="similarity">
    <text evidence="1">Belongs to the unc-93 family.</text>
</comment>
<keyword evidence="4" id="KW-1185">Reference proteome</keyword>
<organism evidence="3 4">
    <name type="scientific">Operophtera brumata</name>
    <name type="common">Winter moth</name>
    <name type="synonym">Phalaena brumata</name>
    <dbReference type="NCBI Taxonomy" id="104452"/>
    <lineage>
        <taxon>Eukaryota</taxon>
        <taxon>Metazoa</taxon>
        <taxon>Ecdysozoa</taxon>
        <taxon>Arthropoda</taxon>
        <taxon>Hexapoda</taxon>
        <taxon>Insecta</taxon>
        <taxon>Pterygota</taxon>
        <taxon>Neoptera</taxon>
        <taxon>Endopterygota</taxon>
        <taxon>Lepidoptera</taxon>
        <taxon>Glossata</taxon>
        <taxon>Ditrysia</taxon>
        <taxon>Geometroidea</taxon>
        <taxon>Geometridae</taxon>
        <taxon>Larentiinae</taxon>
        <taxon>Operophtera</taxon>
    </lineage>
</organism>
<protein>
    <submittedName>
        <fullName evidence="3">Uncharacterized protein</fullName>
    </submittedName>
</protein>
<dbReference type="EMBL" id="JTDY01000027">
    <property type="protein sequence ID" value="KOB79342.1"/>
    <property type="molecule type" value="Genomic_DNA"/>
</dbReference>
<keyword evidence="2" id="KW-1133">Transmembrane helix</keyword>
<dbReference type="STRING" id="104452.A0A0L7LV56"/>
<feature type="transmembrane region" description="Helical" evidence="2">
    <location>
        <begin position="97"/>
        <end position="114"/>
    </location>
</feature>
<sequence>MRRGHQHGRLRDDDTLSAVSSQVHAGLFITILAWRPQAGSQTVLYSIAVIWGLSDSVWIVQINGKEEAAFSNFRLWESVGYIIAYVISPYLRTSSKTYLMATMMVTGMVCYFIVEFRDRSAKKLVELKKKELVYGNGCDNIAFHNVE</sequence>
<accession>A0A0L7LV56</accession>
<dbReference type="PANTHER" id="PTHR19444:SF13">
    <property type="entry name" value="PROTEIN UNC-93 HOMOLOG A"/>
    <property type="match status" value="1"/>
</dbReference>
<evidence type="ECO:0000313" key="3">
    <source>
        <dbReference type="EMBL" id="KOB79342.1"/>
    </source>
</evidence>
<gene>
    <name evidence="3" type="ORF">OBRU01_00553</name>
</gene>
<dbReference type="GO" id="GO:0006937">
    <property type="term" value="P:regulation of muscle contraction"/>
    <property type="evidence" value="ECO:0007669"/>
    <property type="project" value="TreeGrafter"/>
</dbReference>
<evidence type="ECO:0000256" key="1">
    <source>
        <dbReference type="ARBA" id="ARBA00009172"/>
    </source>
</evidence>
<evidence type="ECO:0000313" key="4">
    <source>
        <dbReference type="Proteomes" id="UP000037510"/>
    </source>
</evidence>
<keyword evidence="2" id="KW-0472">Membrane</keyword>
<keyword evidence="2" id="KW-0812">Transmembrane</keyword>
<dbReference type="PANTHER" id="PTHR19444">
    <property type="entry name" value="UNC-93 RELATED"/>
    <property type="match status" value="1"/>
</dbReference>
<evidence type="ECO:0000256" key="2">
    <source>
        <dbReference type="SAM" id="Phobius"/>
    </source>
</evidence>
<proteinExistence type="inferred from homology"/>
<dbReference type="Proteomes" id="UP000037510">
    <property type="component" value="Unassembled WGS sequence"/>
</dbReference>
<feature type="transmembrane region" description="Helical" evidence="2">
    <location>
        <begin position="42"/>
        <end position="61"/>
    </location>
</feature>
<comment type="caution">
    <text evidence="3">The sequence shown here is derived from an EMBL/GenBank/DDBJ whole genome shotgun (WGS) entry which is preliminary data.</text>
</comment>
<reference evidence="3 4" key="1">
    <citation type="journal article" date="2015" name="Genome Biol. Evol.">
        <title>The genome of winter moth (Operophtera brumata) provides a genomic perspective on sexual dimorphism and phenology.</title>
        <authorList>
            <person name="Derks M.F."/>
            <person name="Smit S."/>
            <person name="Salis L."/>
            <person name="Schijlen E."/>
            <person name="Bossers A."/>
            <person name="Mateman C."/>
            <person name="Pijl A.S."/>
            <person name="de Ridder D."/>
            <person name="Groenen M.A."/>
            <person name="Visser M.E."/>
            <person name="Megens H.J."/>
        </authorList>
    </citation>
    <scope>NUCLEOTIDE SEQUENCE [LARGE SCALE GENOMIC DNA]</scope>
    <source>
        <strain evidence="3">WM2013NL</strain>
        <tissue evidence="3">Head and thorax</tissue>
    </source>
</reference>
<dbReference type="GO" id="GO:0015459">
    <property type="term" value="F:potassium channel regulator activity"/>
    <property type="evidence" value="ECO:0007669"/>
    <property type="project" value="TreeGrafter"/>
</dbReference>
<dbReference type="InterPro" id="IPR051951">
    <property type="entry name" value="UNC-93_regulatory"/>
</dbReference>
<dbReference type="GO" id="GO:0043266">
    <property type="term" value="P:regulation of potassium ion transport"/>
    <property type="evidence" value="ECO:0007669"/>
    <property type="project" value="TreeGrafter"/>
</dbReference>
<dbReference type="GO" id="GO:0055120">
    <property type="term" value="C:striated muscle dense body"/>
    <property type="evidence" value="ECO:0007669"/>
    <property type="project" value="TreeGrafter"/>
</dbReference>